<comment type="similarity">
    <text evidence="2 7">Belongs to the GPI family.</text>
</comment>
<dbReference type="Gene3D" id="3.40.50.10490">
    <property type="entry name" value="Glucose-6-phosphate isomerase like protein, domain 1"/>
    <property type="match status" value="2"/>
</dbReference>
<accession>A0A485JKU4</accession>
<dbReference type="Proteomes" id="UP000358010">
    <property type="component" value="Unassembled WGS sequence"/>
</dbReference>
<dbReference type="InterPro" id="IPR046348">
    <property type="entry name" value="SIS_dom_sf"/>
</dbReference>
<evidence type="ECO:0000256" key="5">
    <source>
        <dbReference type="ARBA" id="ARBA00023235"/>
    </source>
</evidence>
<dbReference type="FunFam" id="3.40.50.10490:FF:000004">
    <property type="entry name" value="Glucose-6-phosphate isomerase"/>
    <property type="match status" value="1"/>
</dbReference>
<organism evidence="9 10">
    <name type="scientific">Escherichia coli</name>
    <dbReference type="NCBI Taxonomy" id="562"/>
    <lineage>
        <taxon>Bacteria</taxon>
        <taxon>Pseudomonadati</taxon>
        <taxon>Pseudomonadota</taxon>
        <taxon>Gammaproteobacteria</taxon>
        <taxon>Enterobacterales</taxon>
        <taxon>Enterobacteriaceae</taxon>
        <taxon>Escherichia</taxon>
    </lineage>
</organism>
<protein>
    <recommendedName>
        <fullName evidence="7">Glucose-6-phosphate isomerase</fullName>
        <ecNumber evidence="7">5.3.1.9</ecNumber>
    </recommendedName>
</protein>
<dbReference type="InterPro" id="IPR001672">
    <property type="entry name" value="G6P_Isomerase"/>
</dbReference>
<dbReference type="GO" id="GO:0004347">
    <property type="term" value="F:glucose-6-phosphate isomerase activity"/>
    <property type="evidence" value="ECO:0007669"/>
    <property type="project" value="UniProtKB-EC"/>
</dbReference>
<keyword evidence="4 7" id="KW-0324">Glycolysis</keyword>
<comment type="pathway">
    <text evidence="1 7">Carbohydrate degradation; glycolysis; D-glyceraldehyde 3-phosphate and glycerone phosphate from D-glucose: step 2/4.</text>
</comment>
<dbReference type="AlphaFoldDB" id="A0A485JKU4"/>
<dbReference type="EMBL" id="CAADJZ010000001">
    <property type="protein sequence ID" value="VFT71659.1"/>
    <property type="molecule type" value="Genomic_DNA"/>
</dbReference>
<keyword evidence="5 7" id="KW-0413">Isomerase</keyword>
<dbReference type="InterPro" id="IPR018189">
    <property type="entry name" value="Phosphoglucose_isomerase_CS"/>
</dbReference>
<evidence type="ECO:0000256" key="4">
    <source>
        <dbReference type="ARBA" id="ARBA00023152"/>
    </source>
</evidence>
<feature type="transmembrane region" description="Helical" evidence="8">
    <location>
        <begin position="230"/>
        <end position="248"/>
    </location>
</feature>
<dbReference type="PRINTS" id="PR00662">
    <property type="entry name" value="G6PISOMERASE"/>
</dbReference>
<keyword evidence="8" id="KW-1133">Transmembrane helix</keyword>
<dbReference type="GO" id="GO:0097367">
    <property type="term" value="F:carbohydrate derivative binding"/>
    <property type="evidence" value="ECO:0007669"/>
    <property type="project" value="InterPro"/>
</dbReference>
<evidence type="ECO:0000313" key="10">
    <source>
        <dbReference type="Proteomes" id="UP000358010"/>
    </source>
</evidence>
<evidence type="ECO:0000313" key="9">
    <source>
        <dbReference type="EMBL" id="VFT71659.1"/>
    </source>
</evidence>
<dbReference type="GO" id="GO:0048029">
    <property type="term" value="F:monosaccharide binding"/>
    <property type="evidence" value="ECO:0007669"/>
    <property type="project" value="TreeGrafter"/>
</dbReference>
<proteinExistence type="inferred from homology"/>
<evidence type="ECO:0000256" key="3">
    <source>
        <dbReference type="ARBA" id="ARBA00022432"/>
    </source>
</evidence>
<evidence type="ECO:0000256" key="2">
    <source>
        <dbReference type="ARBA" id="ARBA00006604"/>
    </source>
</evidence>
<evidence type="ECO:0000256" key="8">
    <source>
        <dbReference type="SAM" id="Phobius"/>
    </source>
</evidence>
<dbReference type="PANTHER" id="PTHR11469:SF1">
    <property type="entry name" value="GLUCOSE-6-PHOSPHATE ISOMERASE"/>
    <property type="match status" value="1"/>
</dbReference>
<dbReference type="PROSITE" id="PS00765">
    <property type="entry name" value="P_GLUCOSE_ISOMERASE_1"/>
    <property type="match status" value="1"/>
</dbReference>
<sequence>MFSGEKINRTENRAVLHVALRNRSNTPILVDGKDVMPEVNAVLEKMKTFSEAIISGEWKGYTGKAITDVVNIGIGGSDLGPYMVTEALRPYKNHLNMHFVSNVDGTHIAEVLKKVNPETTLFLVASKTFTTQETMTNAHSARDWFLKAAGDEKHVAKHFAALSTNAKAVGEFGIDTANMFEFWDWVGGRYSLWSAIGLSIVLSIGFDNFVELLSGAHAMDKHFSTTPAEKNLPVLLALIGICTTISLARKLKRFCRMTSICTVSRRTSSRAIWSPTVSTLTVTVRLWITRLARLSGVNLARTVSTRSTS</sequence>
<name>A0A485JKU4_ECOLX</name>
<keyword evidence="8" id="KW-0812">Transmembrane</keyword>
<feature type="transmembrane region" description="Helical" evidence="8">
    <location>
        <begin position="190"/>
        <end position="210"/>
    </location>
</feature>
<dbReference type="EC" id="5.3.1.9" evidence="7"/>
<evidence type="ECO:0000256" key="6">
    <source>
        <dbReference type="ARBA" id="ARBA00029321"/>
    </source>
</evidence>
<dbReference type="GO" id="GO:0051156">
    <property type="term" value="P:glucose 6-phosphate metabolic process"/>
    <property type="evidence" value="ECO:0007669"/>
    <property type="project" value="TreeGrafter"/>
</dbReference>
<keyword evidence="3 7" id="KW-0312">Gluconeogenesis</keyword>
<evidence type="ECO:0000256" key="1">
    <source>
        <dbReference type="ARBA" id="ARBA00004926"/>
    </source>
</evidence>
<reference evidence="9 10" key="1">
    <citation type="submission" date="2019-03" db="EMBL/GenBank/DDBJ databases">
        <authorList>
            <consortium name="Pathogen Informatics"/>
        </authorList>
    </citation>
    <scope>NUCLEOTIDE SEQUENCE [LARGE SCALE GENOMIC DNA]</scope>
    <source>
        <strain evidence="9 10">NCTC10974</strain>
    </source>
</reference>
<comment type="catalytic activity">
    <reaction evidence="6 7">
        <text>alpha-D-glucose 6-phosphate = beta-D-fructose 6-phosphate</text>
        <dbReference type="Rhea" id="RHEA:11816"/>
        <dbReference type="ChEBI" id="CHEBI:57634"/>
        <dbReference type="ChEBI" id="CHEBI:58225"/>
        <dbReference type="EC" id="5.3.1.9"/>
    </reaction>
</comment>
<dbReference type="PROSITE" id="PS51463">
    <property type="entry name" value="P_GLUCOSE_ISOMERASE_3"/>
    <property type="match status" value="1"/>
</dbReference>
<dbReference type="CDD" id="cd05015">
    <property type="entry name" value="SIS_PGI_1"/>
    <property type="match status" value="1"/>
</dbReference>
<dbReference type="InterPro" id="IPR035476">
    <property type="entry name" value="SIS_PGI_1"/>
</dbReference>
<dbReference type="Pfam" id="PF00342">
    <property type="entry name" value="PGI"/>
    <property type="match status" value="1"/>
</dbReference>
<dbReference type="PANTHER" id="PTHR11469">
    <property type="entry name" value="GLUCOSE-6-PHOSPHATE ISOMERASE"/>
    <property type="match status" value="1"/>
</dbReference>
<keyword evidence="8" id="KW-0472">Membrane</keyword>
<dbReference type="GO" id="GO:0006096">
    <property type="term" value="P:glycolytic process"/>
    <property type="evidence" value="ECO:0007669"/>
    <property type="project" value="UniProtKB-UniPathway"/>
</dbReference>
<dbReference type="GO" id="GO:0006094">
    <property type="term" value="P:gluconeogenesis"/>
    <property type="evidence" value="ECO:0007669"/>
    <property type="project" value="UniProtKB-KW"/>
</dbReference>
<gene>
    <name evidence="9" type="primary">pgi_2</name>
    <name evidence="9" type="ORF">NCTC10974_05290</name>
</gene>
<evidence type="ECO:0000256" key="7">
    <source>
        <dbReference type="RuleBase" id="RU000612"/>
    </source>
</evidence>
<dbReference type="UniPathway" id="UPA00109">
    <property type="reaction ID" value="UER00181"/>
</dbReference>
<dbReference type="SUPFAM" id="SSF53697">
    <property type="entry name" value="SIS domain"/>
    <property type="match status" value="1"/>
</dbReference>
<dbReference type="GO" id="GO:0005829">
    <property type="term" value="C:cytosol"/>
    <property type="evidence" value="ECO:0007669"/>
    <property type="project" value="TreeGrafter"/>
</dbReference>